<dbReference type="PROSITE" id="PS51186">
    <property type="entry name" value="GNAT"/>
    <property type="match status" value="1"/>
</dbReference>
<dbReference type="Pfam" id="PF13508">
    <property type="entry name" value="Acetyltransf_7"/>
    <property type="match status" value="1"/>
</dbReference>
<name>A0A2Y8ZTT8_9MICO</name>
<keyword evidence="2" id="KW-0012">Acyltransferase</keyword>
<evidence type="ECO:0000313" key="4">
    <source>
        <dbReference type="EMBL" id="SSA33689.1"/>
    </source>
</evidence>
<dbReference type="InterPro" id="IPR050832">
    <property type="entry name" value="Bact_Acetyltransf"/>
</dbReference>
<dbReference type="Proteomes" id="UP000250028">
    <property type="component" value="Unassembled WGS sequence"/>
</dbReference>
<protein>
    <submittedName>
        <fullName evidence="4">Ribosomal protein S18 acetylase RimI</fullName>
    </submittedName>
</protein>
<evidence type="ECO:0000259" key="3">
    <source>
        <dbReference type="PROSITE" id="PS51186"/>
    </source>
</evidence>
<dbReference type="GO" id="GO:0005840">
    <property type="term" value="C:ribosome"/>
    <property type="evidence" value="ECO:0007669"/>
    <property type="project" value="UniProtKB-KW"/>
</dbReference>
<evidence type="ECO:0000313" key="5">
    <source>
        <dbReference type="Proteomes" id="UP000250028"/>
    </source>
</evidence>
<organism evidence="4 5">
    <name type="scientific">Branchiibius hedensis</name>
    <dbReference type="NCBI Taxonomy" id="672460"/>
    <lineage>
        <taxon>Bacteria</taxon>
        <taxon>Bacillati</taxon>
        <taxon>Actinomycetota</taxon>
        <taxon>Actinomycetes</taxon>
        <taxon>Micrococcales</taxon>
        <taxon>Dermacoccaceae</taxon>
        <taxon>Branchiibius</taxon>
    </lineage>
</organism>
<reference evidence="5" key="1">
    <citation type="submission" date="2016-10" db="EMBL/GenBank/DDBJ databases">
        <authorList>
            <person name="Varghese N."/>
            <person name="Submissions S."/>
        </authorList>
    </citation>
    <scope>NUCLEOTIDE SEQUENCE [LARGE SCALE GENOMIC DNA]</scope>
    <source>
        <strain evidence="5">DSM 22951</strain>
    </source>
</reference>
<sequence>MATVRRLPRRTLLAMEGDLPTDVVIRSATDDDIGAIRGVGAATWPTTYGFAGSEYVEHGLATWWSREAVATSLEVTNTYVAQDGDVIVGMGNIDLRQELPTIWKLYVLPGHQGRRIGHQLLTRLIQDTPPDADGVVLSYIDGNEAAARFYRRHGFRELRREVSQSPGWPAEVWMIRPRR</sequence>
<evidence type="ECO:0000256" key="2">
    <source>
        <dbReference type="ARBA" id="ARBA00023315"/>
    </source>
</evidence>
<keyword evidence="4" id="KW-0689">Ribosomal protein</keyword>
<dbReference type="PANTHER" id="PTHR43877">
    <property type="entry name" value="AMINOALKYLPHOSPHONATE N-ACETYLTRANSFERASE-RELATED-RELATED"/>
    <property type="match status" value="1"/>
</dbReference>
<evidence type="ECO:0000256" key="1">
    <source>
        <dbReference type="ARBA" id="ARBA00022679"/>
    </source>
</evidence>
<keyword evidence="4" id="KW-0687">Ribonucleoprotein</keyword>
<dbReference type="SUPFAM" id="SSF55729">
    <property type="entry name" value="Acyl-CoA N-acyltransferases (Nat)"/>
    <property type="match status" value="1"/>
</dbReference>
<keyword evidence="5" id="KW-1185">Reference proteome</keyword>
<dbReference type="AlphaFoldDB" id="A0A2Y8ZTT8"/>
<proteinExistence type="predicted"/>
<dbReference type="OrthoDB" id="5243635at2"/>
<dbReference type="CDD" id="cd04301">
    <property type="entry name" value="NAT_SF"/>
    <property type="match status" value="1"/>
</dbReference>
<dbReference type="EMBL" id="UESZ01000001">
    <property type="protein sequence ID" value="SSA33689.1"/>
    <property type="molecule type" value="Genomic_DNA"/>
</dbReference>
<accession>A0A2Y8ZTT8</accession>
<keyword evidence="1" id="KW-0808">Transferase</keyword>
<dbReference type="Gene3D" id="3.40.630.30">
    <property type="match status" value="1"/>
</dbReference>
<dbReference type="InterPro" id="IPR016181">
    <property type="entry name" value="Acyl_CoA_acyltransferase"/>
</dbReference>
<gene>
    <name evidence="4" type="ORF">SAMN04489750_0975</name>
</gene>
<dbReference type="RefSeq" id="WP_109684355.1">
    <property type="nucleotide sequence ID" value="NZ_QGDN01000001.1"/>
</dbReference>
<dbReference type="InterPro" id="IPR000182">
    <property type="entry name" value="GNAT_dom"/>
</dbReference>
<dbReference type="GO" id="GO:0016747">
    <property type="term" value="F:acyltransferase activity, transferring groups other than amino-acyl groups"/>
    <property type="evidence" value="ECO:0007669"/>
    <property type="project" value="InterPro"/>
</dbReference>
<feature type="domain" description="N-acetyltransferase" evidence="3">
    <location>
        <begin position="23"/>
        <end position="179"/>
    </location>
</feature>